<feature type="chain" id="PRO_5013211130" description="OmpA-like domain-containing protein" evidence="4">
    <location>
        <begin position="20"/>
        <end position="290"/>
    </location>
</feature>
<feature type="signal peptide" evidence="4">
    <location>
        <begin position="1"/>
        <end position="19"/>
    </location>
</feature>
<dbReference type="PANTHER" id="PTHR30329">
    <property type="entry name" value="STATOR ELEMENT OF FLAGELLAR MOTOR COMPLEX"/>
    <property type="match status" value="1"/>
</dbReference>
<accession>A0A220ULI4</accession>
<dbReference type="InterPro" id="IPR006664">
    <property type="entry name" value="OMP_bac"/>
</dbReference>
<dbReference type="InterPro" id="IPR041544">
    <property type="entry name" value="MotY_N"/>
</dbReference>
<dbReference type="PANTHER" id="PTHR30329:SF17">
    <property type="entry name" value="LIPOPROTEIN YFIB-RELATED"/>
    <property type="match status" value="1"/>
</dbReference>
<evidence type="ECO:0000256" key="2">
    <source>
        <dbReference type="ARBA" id="ARBA00023136"/>
    </source>
</evidence>
<evidence type="ECO:0000256" key="1">
    <source>
        <dbReference type="ARBA" id="ARBA00004442"/>
    </source>
</evidence>
<dbReference type="GO" id="GO:0009279">
    <property type="term" value="C:cell outer membrane"/>
    <property type="evidence" value="ECO:0007669"/>
    <property type="project" value="UniProtKB-SubCell"/>
</dbReference>
<dbReference type="CDD" id="cd07185">
    <property type="entry name" value="OmpA_C-like"/>
    <property type="match status" value="1"/>
</dbReference>
<dbReference type="InterPro" id="IPR050330">
    <property type="entry name" value="Bact_OuterMem_StrucFunc"/>
</dbReference>
<evidence type="ECO:0000259" key="5">
    <source>
        <dbReference type="PROSITE" id="PS51123"/>
    </source>
</evidence>
<dbReference type="PRINTS" id="PR01021">
    <property type="entry name" value="OMPADOMAIN"/>
</dbReference>
<organism evidence="6 7">
    <name type="scientific">Shewanella bicestrii</name>
    <dbReference type="NCBI Taxonomy" id="2018305"/>
    <lineage>
        <taxon>Bacteria</taxon>
        <taxon>Pseudomonadati</taxon>
        <taxon>Pseudomonadota</taxon>
        <taxon>Gammaproteobacteria</taxon>
        <taxon>Alteromonadales</taxon>
        <taxon>Shewanellaceae</taxon>
        <taxon>Shewanella</taxon>
    </lineage>
</organism>
<dbReference type="AlphaFoldDB" id="A0A220ULI4"/>
<evidence type="ECO:0000256" key="3">
    <source>
        <dbReference type="PROSITE-ProRule" id="PRU00473"/>
    </source>
</evidence>
<dbReference type="InterPro" id="IPR036737">
    <property type="entry name" value="OmpA-like_sf"/>
</dbReference>
<dbReference type="EMBL" id="CP022358">
    <property type="protein sequence ID" value="ASK68870.1"/>
    <property type="molecule type" value="Genomic_DNA"/>
</dbReference>
<dbReference type="PROSITE" id="PS51123">
    <property type="entry name" value="OMPA_2"/>
    <property type="match status" value="1"/>
</dbReference>
<reference evidence="6 7" key="1">
    <citation type="submission" date="2017-07" db="EMBL/GenBank/DDBJ databases">
        <title>Phenotypical and genomic characterization of a clinical isolate of Shewanella bicestrii sp. nov. producing an extended-spectrum beta-lactamase and a new oxacillinase variant.</title>
        <authorList>
            <person name="Jousset A.B."/>
            <person name="Bonnin R.A."/>
            <person name="Girlich D."/>
            <person name="Dabos L."/>
            <person name="Potron A."/>
            <person name="Dortet L."/>
            <person name="Glaser P."/>
            <person name="Naas T."/>
        </authorList>
    </citation>
    <scope>NUCLEOTIDE SEQUENCE [LARGE SCALE GENOMIC DNA]</scope>
    <source>
        <strain evidence="6 7">JAB-1</strain>
    </source>
</reference>
<dbReference type="Gene3D" id="2.60.40.2540">
    <property type="match status" value="1"/>
</dbReference>
<protein>
    <recommendedName>
        <fullName evidence="5">OmpA-like domain-containing protein</fullName>
    </recommendedName>
</protein>
<keyword evidence="2 3" id="KW-0472">Membrane</keyword>
<dbReference type="InterPro" id="IPR006665">
    <property type="entry name" value="OmpA-like"/>
</dbReference>
<keyword evidence="4" id="KW-0732">Signal</keyword>
<dbReference type="SUPFAM" id="SSF103088">
    <property type="entry name" value="OmpA-like"/>
    <property type="match status" value="1"/>
</dbReference>
<dbReference type="RefSeq" id="WP_089067560.1">
    <property type="nucleotide sequence ID" value="NZ_CP022358.1"/>
</dbReference>
<name>A0A220ULI4_9GAMM</name>
<dbReference type="Proteomes" id="UP000198367">
    <property type="component" value="Chromosome"/>
</dbReference>
<proteinExistence type="predicted"/>
<comment type="subcellular location">
    <subcellularLocation>
        <location evidence="1">Cell outer membrane</location>
    </subcellularLocation>
</comment>
<dbReference type="Pfam" id="PF18393">
    <property type="entry name" value="MotY_N"/>
    <property type="match status" value="1"/>
</dbReference>
<sequence length="290" mass="33084">MWRKLILVSILCVPATAMAELRHYVASLGESQWRVSQNSPIVCRLEHDIPSYGKAIFTSEAGKQLNLNFTLDMWVKPDQVTQATLMSRAPQWRPGVVSKEITSLRYQKYFNGEVPKRAAWSMLSELSRGMEPTFYYADWYNQSNKIAVGLSAANFGRKYAEFKSCLSHLLPYSFEDIAFTVLNYEEGGTDLTRFSQQQLSRIQEYLSYDPDVELVLVDAYTDSYGGRSVNQKVSDKRAESVKDFFVASGIPQDRIVTVGHGERRHVASNDDIEERALNRRVVIRISKPLM</sequence>
<gene>
    <name evidence="6" type="ORF">CF168_08210</name>
</gene>
<keyword evidence="7" id="KW-1185">Reference proteome</keyword>
<dbReference type="KEGG" id="sbj:CF168_08210"/>
<evidence type="ECO:0000256" key="4">
    <source>
        <dbReference type="SAM" id="SignalP"/>
    </source>
</evidence>
<dbReference type="Gene3D" id="3.30.1330.60">
    <property type="entry name" value="OmpA-like domain"/>
    <property type="match status" value="1"/>
</dbReference>
<evidence type="ECO:0000313" key="6">
    <source>
        <dbReference type="EMBL" id="ASK68870.1"/>
    </source>
</evidence>
<feature type="domain" description="OmpA-like" evidence="5">
    <location>
        <begin position="172"/>
        <end position="289"/>
    </location>
</feature>
<dbReference type="PRINTS" id="PR01023">
    <property type="entry name" value="NAFLGMOTY"/>
</dbReference>
<dbReference type="Pfam" id="PF00691">
    <property type="entry name" value="OmpA"/>
    <property type="match status" value="1"/>
</dbReference>
<evidence type="ECO:0000313" key="7">
    <source>
        <dbReference type="Proteomes" id="UP000198367"/>
    </source>
</evidence>